<dbReference type="Pfam" id="PF02830">
    <property type="entry name" value="V4R"/>
    <property type="match status" value="1"/>
</dbReference>
<name>A0AAU9F1E3_9BACT</name>
<evidence type="ECO:0000313" key="3">
    <source>
        <dbReference type="Proteomes" id="UP001366166"/>
    </source>
</evidence>
<dbReference type="InterPro" id="IPR004096">
    <property type="entry name" value="V4R"/>
</dbReference>
<dbReference type="SUPFAM" id="SSF111126">
    <property type="entry name" value="Ligand-binding domain in the NO signalling and Golgi transport"/>
    <property type="match status" value="1"/>
</dbReference>
<feature type="domain" description="4-vinyl reductase 4VR" evidence="1">
    <location>
        <begin position="127"/>
        <end position="189"/>
    </location>
</feature>
<dbReference type="InterPro" id="IPR024096">
    <property type="entry name" value="NO_sig/Golgi_transp_ligand-bd"/>
</dbReference>
<reference evidence="3" key="1">
    <citation type="journal article" date="2023" name="Arch. Microbiol.">
        <title>Desulfoferula mesophilus gen. nov. sp. nov., a mesophilic sulfate-reducing bacterium isolated from a brackish lake sediment.</title>
        <authorList>
            <person name="Watanabe T."/>
            <person name="Yabe T."/>
            <person name="Tsuji J.M."/>
            <person name="Fukui M."/>
        </authorList>
    </citation>
    <scope>NUCLEOTIDE SEQUENCE [LARGE SCALE GENOMIC DNA]</scope>
    <source>
        <strain evidence="3">12FAK</strain>
    </source>
</reference>
<evidence type="ECO:0000259" key="1">
    <source>
        <dbReference type="SMART" id="SM00989"/>
    </source>
</evidence>
<protein>
    <recommendedName>
        <fullName evidence="1">4-vinyl reductase 4VR domain-containing protein</fullName>
    </recommendedName>
</protein>
<gene>
    <name evidence="2" type="ORF">FAK_10430</name>
</gene>
<dbReference type="Gene3D" id="3.30.1380.20">
    <property type="entry name" value="Trafficking protein particle complex subunit 3"/>
    <property type="match status" value="1"/>
</dbReference>
<accession>A0AAU9F1E3</accession>
<dbReference type="AlphaFoldDB" id="A0AAU9F1E3"/>
<sequence length="191" mass="21695">MRELPCYPGSPPQGFTGERTMDRKYQFSWDLLGDISQGRPNLGPVTRLEVYRLMQFCLRDVLEQNLGKQKADEVFYQAGYLAGSEFFNNVLGPQDDFNEFVRSLQNALKEMGVGILRVEEADLETGSFVVTVSEDLDCSGLPELDYEICIYDEGFIAGLMESFTGRKFKVKEVDCWCTGDRTCRFTAQVID</sequence>
<dbReference type="KEGG" id="dmp:FAK_10430"/>
<evidence type="ECO:0000313" key="2">
    <source>
        <dbReference type="EMBL" id="BEQ13977.1"/>
    </source>
</evidence>
<keyword evidence="3" id="KW-1185">Reference proteome</keyword>
<proteinExistence type="predicted"/>
<organism evidence="2 3">
    <name type="scientific">Desulfoferula mesophila</name>
    <dbReference type="NCBI Taxonomy" id="3058419"/>
    <lineage>
        <taxon>Bacteria</taxon>
        <taxon>Pseudomonadati</taxon>
        <taxon>Thermodesulfobacteriota</taxon>
        <taxon>Desulfarculia</taxon>
        <taxon>Desulfarculales</taxon>
        <taxon>Desulfarculaceae</taxon>
        <taxon>Desulfoferula</taxon>
    </lineage>
</organism>
<dbReference type="EMBL" id="AP028679">
    <property type="protein sequence ID" value="BEQ13977.1"/>
    <property type="molecule type" value="Genomic_DNA"/>
</dbReference>
<dbReference type="SMART" id="SM00989">
    <property type="entry name" value="V4R"/>
    <property type="match status" value="1"/>
</dbReference>
<dbReference type="Proteomes" id="UP001366166">
    <property type="component" value="Chromosome"/>
</dbReference>
<dbReference type="PANTHER" id="PTHR35090:SF1">
    <property type="entry name" value="SLR0144 PROTEIN"/>
    <property type="match status" value="1"/>
</dbReference>
<dbReference type="PANTHER" id="PTHR35090">
    <property type="entry name" value="DNA-DIRECTED RNA POLYMERASE SUBUNIT I"/>
    <property type="match status" value="1"/>
</dbReference>